<accession>A0A090M970</accession>
<dbReference type="PANTHER" id="PTHR44103:SF1">
    <property type="entry name" value="PROPROTEIN CONVERTASE P"/>
    <property type="match status" value="1"/>
</dbReference>
<dbReference type="InterPro" id="IPR036514">
    <property type="entry name" value="SGNH_hydro_sf"/>
</dbReference>
<organism evidence="4">
    <name type="scientific">Fusarium acuminatum CS5907</name>
    <dbReference type="NCBI Taxonomy" id="1318461"/>
    <lineage>
        <taxon>Eukaryota</taxon>
        <taxon>Fungi</taxon>
        <taxon>Dikarya</taxon>
        <taxon>Ascomycota</taxon>
        <taxon>Pezizomycotina</taxon>
        <taxon>Sordariomycetes</taxon>
        <taxon>Hypocreomycetidae</taxon>
        <taxon>Hypocreales</taxon>
        <taxon>Nectriaceae</taxon>
        <taxon>Fusarium</taxon>
        <taxon>Fusarium tricinctum species complex</taxon>
    </lineage>
</organism>
<gene>
    <name evidence="4" type="ORF">BN851_0088620</name>
</gene>
<dbReference type="InterPro" id="IPR013830">
    <property type="entry name" value="SGNH_hydro"/>
</dbReference>
<dbReference type="InterPro" id="IPR022698">
    <property type="entry name" value="OrsD"/>
</dbReference>
<dbReference type="Pfam" id="PF12013">
    <property type="entry name" value="OrsD"/>
    <property type="match status" value="1"/>
</dbReference>
<evidence type="ECO:0000256" key="1">
    <source>
        <dbReference type="ARBA" id="ARBA00022729"/>
    </source>
</evidence>
<dbReference type="Gene3D" id="2.130.10.130">
    <property type="entry name" value="Integrin alpha, N-terminal"/>
    <property type="match status" value="2"/>
</dbReference>
<dbReference type="Gene3D" id="3.40.390.10">
    <property type="entry name" value="Collagenase (Catalytic Domain)"/>
    <property type="match status" value="1"/>
</dbReference>
<dbReference type="Pfam" id="PF13517">
    <property type="entry name" value="FG-GAP_3"/>
    <property type="match status" value="3"/>
</dbReference>
<dbReference type="PANTHER" id="PTHR44103">
    <property type="entry name" value="PROPROTEIN CONVERTASE P"/>
    <property type="match status" value="1"/>
</dbReference>
<evidence type="ECO:0000313" key="4">
    <source>
        <dbReference type="EMBL" id="CEG03673.1"/>
    </source>
</evidence>
<proteinExistence type="predicted"/>
<dbReference type="InterPro" id="IPR028994">
    <property type="entry name" value="Integrin_alpha_N"/>
</dbReference>
<dbReference type="InterPro" id="IPR013517">
    <property type="entry name" value="FG-GAP"/>
</dbReference>
<evidence type="ECO:0000259" key="3">
    <source>
        <dbReference type="Pfam" id="PF13472"/>
    </source>
</evidence>
<feature type="chain" id="PRO_5001859898" evidence="2">
    <location>
        <begin position="27"/>
        <end position="2089"/>
    </location>
</feature>
<name>A0A090M970_9HYPO</name>
<dbReference type="SUPFAM" id="SSF52266">
    <property type="entry name" value="SGNH hydrolase"/>
    <property type="match status" value="1"/>
</dbReference>
<dbReference type="InterPro" id="IPR024079">
    <property type="entry name" value="MetalloPept_cat_dom_sf"/>
</dbReference>
<feature type="domain" description="SGNH hydrolase-type esterase" evidence="3">
    <location>
        <begin position="37"/>
        <end position="214"/>
    </location>
</feature>
<evidence type="ECO:0000256" key="2">
    <source>
        <dbReference type="SAM" id="SignalP"/>
    </source>
</evidence>
<dbReference type="EMBL" id="CBMG010001759">
    <property type="protein sequence ID" value="CEG03673.1"/>
    <property type="molecule type" value="Genomic_DNA"/>
</dbReference>
<sequence length="2089" mass="231795">MARIKLQVTLIWVASLLPALFSLASAQTIPNLRVLPLGDSITKGSGSSHGNGYRGYLREKLVAYVSGSDSAVDMVGSLKHGNMADDDHEGHSGEYLREINEYWKLSIRSRPSVVLIHAGTNNMDKERDLDEAPALMRSIVLGIMEQAPEAVVLVAPVIWANDERMNANTNKFNAAIKSMIKTMQEDNRRILEVPISIGLGDLSDKKHPNNGGYQKMANAWFEAIKDAFNRGWLKSPIKLSADNVPGVGLGINAGGGMGSNPVGSTGNAGCQGGNWEKRGTIFDDYRSWESVGIIRSPTGFGKRENVILADLNNDGIADYIVAEDDGTVRAWINGGKPDEWMGAGKINPAWKDVTGNMIRMADVDNDGRADMIVVSSNGAARVWKNTKDGSGLKFVALDSNWATGLESRDKIHFQDMDGDGYADYVIVYSGGAVKWARNTGNNGKDSSKKNWETAVTVAPGPSDLPPNGARLYDLDGDKKSDYIIVYDGGAVKALRNTGNLNDVNTGTNSGRNWEDLGTIAPGVSGVTGEMIRFADMDGDGLADFLAVASDGSIRMWRNTGAVGSSKGVTLRLADLDGDGKADVVALGSKGRARAWLNKGVGNWEDIGEIAPGFKEDLSSARIEFADVNGDGRDDLLIIYGGGAVKAYLNNGNIPDVGKGRIWQPARVIAPGVGEPGRKVRFADVNGDGYADYLVVFDGGAVDAYLNLKNIPSKGGRIWSQRSTVATGVGQPGSKITFADITGDGRAEYIVQFDGGAANAYNNTGNIPNAGKPRNWDFMGTIAGGVTPQGPVVFADINGDGKDDYLVVFEDGKINAYVNTCDWKPIPSSGSDGGDSDKSEVHDASLGVYMEGCTSDQQKLVAEAWKDAGEVAQVHHQWSPKGKWQDATTMYLGKESMNGHGLFGRPGPEWYTIDRQHSIHFSGFGKHPRWTYAYLYCDEGKIIKDDGLCKKHPGLNAYTWDSIGTFWTNHYVVFCPRWFTKKLSNVDILVELGRDKAKQKYINPWKDSRARTMYHETFHWERTVSDPKCLDYAYAPEKVVERAETGTENAILNAENFALAGFAIYAQDQFGLKEPPIPDKPWALDNEDEGISVLKEAPSGWVEPESVSKISFKPHPRYNAKKLSDLGTTEPVQFRGCLHEELFATEDQCKTYCTANGCTKTKNKDGEERFECDCGERKKGDCSAGTYSGLWQCENRCDGGKCERELGTGDFNCTGCAKEESKCEDGVYDDFDKCFDNCHQGMCSESAGEDGVTWFRGHQYDDHAVEQNETTPWLQHTGWPRLFHGRPLGIIAATAKKPKPAWNEDYLLGQWHDTVLRIPATKEAQLRVILRGVDLMIDRATSTLAKTSYRSRCWLNTYWKDTFWPHEFKINDEKHINEYDQVEIEVHPNGNEAHYDMNDGRDESSINSTFSLPSGLWLHLSEAIFQLSMMFWTYQEPTGDMSASTIIHYAAVLGIQGPSLTFRPAHSSSPKLSALMWIGRLLFLEYAVPISGYNTLDLAWPCRTAYPSQPDRISSIRCKYLLRGCYTPFGELIELKTFAKSIVKREGIPGNLTWAPDGRSLTIGDNKKVLLSEFCETHHRTVTTVQGQVDEMLLGWQPDIDVSAIRDDLTCRKAGWSFIDKPENNLANIWETLLHGLQESSFRGTPFTKSGHWNLETCHKYLSAGVELNKSAFAAIHFRASLPGRGTEVTSIRYLNSKLSMRNVFFYNGRMIIIISYNKARASNNYAFHIVRYVPADLSLSLLKYLAIVRPVWEFLANMMRSARHDSREFFFLDPNGRRKHLSSDQASDILRSRTRDLVTPWTLSLYRQAALAIAKRYLSKLVEKTNFYYPASAADPMRMFAAGAGHHPRMLLTAYAIDRALPERLQPELLEMYRRLSDTWQEWTRQYYQECCLCSREKSPGINAAMPPRICNKRPAEPYGLSRALKTARTSNTASCHNIGQADLADGFLYNTQYQILICITCESMIQPGQKSFYSHLNKLHRITGLACKTLMERFSTFKLCSVQELAIPREKVRPVPGLAIHTAFKCYICVKTSGVPYLTLSSDKVRDHMIVHQLGISPMAAKELGMFGTCRVQTFSSARGKIRYFEIE</sequence>
<comment type="caution">
    <text evidence="4">The sequence shown here is derived from an EMBL/GenBank/DDBJ whole genome shotgun (WGS) entry which is preliminary data.</text>
</comment>
<dbReference type="GO" id="GO:0008237">
    <property type="term" value="F:metallopeptidase activity"/>
    <property type="evidence" value="ECO:0007669"/>
    <property type="project" value="InterPro"/>
</dbReference>
<feature type="signal peptide" evidence="2">
    <location>
        <begin position="1"/>
        <end position="26"/>
    </location>
</feature>
<protein>
    <submittedName>
        <fullName evidence="4">WGS project CBMG000000000 data, contig CS5907-c001763</fullName>
    </submittedName>
</protein>
<dbReference type="SUPFAM" id="SSF69318">
    <property type="entry name" value="Integrin alpha N-terminal domain"/>
    <property type="match status" value="3"/>
</dbReference>
<keyword evidence="1 2" id="KW-0732">Signal</keyword>
<dbReference type="Pfam" id="PF13472">
    <property type="entry name" value="Lipase_GDSL_2"/>
    <property type="match status" value="1"/>
</dbReference>
<reference evidence="4" key="1">
    <citation type="submission" date="2013-05" db="EMBL/GenBank/DDBJ databases">
        <title>Draft genome sequences of six wheat associated Fusarium spp. isolates.</title>
        <authorList>
            <person name="Moolhuijzen P.M."/>
            <person name="Manners J.M."/>
            <person name="Wilcox S."/>
            <person name="Bellgard M.I."/>
            <person name="Gardiner D.M."/>
        </authorList>
    </citation>
    <scope>NUCLEOTIDE SEQUENCE</scope>
    <source>
        <strain evidence="4">CS5907</strain>
    </source>
</reference>
<dbReference type="CDD" id="cd01833">
    <property type="entry name" value="XynB_like"/>
    <property type="match status" value="1"/>
</dbReference>
<dbReference type="Gene3D" id="3.40.50.1110">
    <property type="entry name" value="SGNH hydrolase"/>
    <property type="match status" value="1"/>
</dbReference>
<dbReference type="SUPFAM" id="SSF55486">
    <property type="entry name" value="Metalloproteases ('zincins'), catalytic domain"/>
    <property type="match status" value="1"/>
</dbReference>